<comment type="function">
    <text evidence="4">Catalyzes the reduction of fatty acyl-CoA to fatty alcohols.</text>
</comment>
<feature type="domain" description="Fatty acyl-CoA reductase C-terminal" evidence="6">
    <location>
        <begin position="318"/>
        <end position="411"/>
    </location>
</feature>
<gene>
    <name evidence="8" type="ORF">DYB36_002460</name>
</gene>
<evidence type="ECO:0000313" key="9">
    <source>
        <dbReference type="Proteomes" id="UP000265427"/>
    </source>
</evidence>
<evidence type="ECO:0000256" key="3">
    <source>
        <dbReference type="ARBA" id="ARBA00023098"/>
    </source>
</evidence>
<feature type="domain" description="Thioester reductase (TE)" evidence="7">
    <location>
        <begin position="12"/>
        <end position="269"/>
    </location>
</feature>
<dbReference type="Pfam" id="PF03015">
    <property type="entry name" value="Sterile"/>
    <property type="match status" value="1"/>
</dbReference>
<keyword evidence="3 4" id="KW-0443">Lipid metabolism</keyword>
<proteinExistence type="inferred from homology"/>
<sequence length="634" mass="70932">MEQFYAGKGLFVTGGTGFIGKTLIEKLLRSTPDIDKIYVMVRPKKGRSAHDRLESDIISSPIFNRLRAERPADFDSFIRSKLVAIGGDINSASLGMSAQDAQLLIDRVNVVVHSAASVSFNEPLDVAVEVHILSSMNTLGAMYMLSFSKQIKRLVAYVHVSTAYVNSNRRNCTLLEKQASSTEDIEKLHLNLIGTYPNTYTLTKSMAEHMLAKHRAHVPLVLLRPTIVDQLAAAGAIFLAGGMGLLTILPGDPRSIADIVPVDFVVNAILLSAFAKAKEPTGAAPLIVHSGTSDPREQPLRWRVPIGTVSSFLRYTLPSSAYSTIANASGNVHHMNQASRLWKLTWRARQLVEIFKPFTENQWVFSADGLQTLRAMPEYNSTHWCCDANDVMWERYLLNYSVGLKKWLLHEDVIDVDIEGVQHTEMALSTERMLAWDPDHHAISFPGLLPDMSWAFTSSRKPGYTKAGIWGRFMGLTGWKEGAHHEATYVPRVPADPLSAIKHHVLHSQAVQTVIENAEKAAPNKEVRALMEAQVLEMLSKMAATVNYKSVRVAGWLLRKVWRQMYDKIIVDEGGLETIRNLVKAREGPLVLIPTHRSYIDFLMMTYLFFAYNIPVPHIFAGEDFLNMGYIFIY</sequence>
<evidence type="ECO:0000259" key="6">
    <source>
        <dbReference type="Pfam" id="PF03015"/>
    </source>
</evidence>
<dbReference type="Pfam" id="PF07993">
    <property type="entry name" value="NAD_binding_4"/>
    <property type="match status" value="1"/>
</dbReference>
<evidence type="ECO:0000259" key="7">
    <source>
        <dbReference type="Pfam" id="PF07993"/>
    </source>
</evidence>
<dbReference type="PANTHER" id="PTHR11011:SF45">
    <property type="entry name" value="FATTY ACYL-COA REDUCTASE CG8306-RELATED"/>
    <property type="match status" value="1"/>
</dbReference>
<keyword evidence="4" id="KW-0521">NADP</keyword>
<dbReference type="VEuPathDB" id="FungiDB:H257_15237"/>
<dbReference type="SUPFAM" id="SSF51735">
    <property type="entry name" value="NAD(P)-binding Rossmann-fold domains"/>
    <property type="match status" value="1"/>
</dbReference>
<organism evidence="8 9">
    <name type="scientific">Aphanomyces astaci</name>
    <name type="common">Crayfish plague agent</name>
    <dbReference type="NCBI Taxonomy" id="112090"/>
    <lineage>
        <taxon>Eukaryota</taxon>
        <taxon>Sar</taxon>
        <taxon>Stramenopiles</taxon>
        <taxon>Oomycota</taxon>
        <taxon>Saprolegniomycetes</taxon>
        <taxon>Saprolegniales</taxon>
        <taxon>Verrucalvaceae</taxon>
        <taxon>Aphanomyces</taxon>
    </lineage>
</organism>
<reference evidence="8 9" key="1">
    <citation type="submission" date="2018-08" db="EMBL/GenBank/DDBJ databases">
        <title>Aphanomyces genome sequencing and annotation.</title>
        <authorList>
            <person name="Minardi D."/>
            <person name="Oidtmann B."/>
            <person name="Van Der Giezen M."/>
            <person name="Studholme D.J."/>
        </authorList>
    </citation>
    <scope>NUCLEOTIDE SEQUENCE [LARGE SCALE GENOMIC DNA]</scope>
    <source>
        <strain evidence="8 9">Kv</strain>
    </source>
</reference>
<dbReference type="PANTHER" id="PTHR11011">
    <property type="entry name" value="MALE STERILITY PROTEIN 2-RELATED"/>
    <property type="match status" value="1"/>
</dbReference>
<dbReference type="GO" id="GO:0102965">
    <property type="term" value="F:alcohol-forming long-chain fatty acyl-CoA reductase activity"/>
    <property type="evidence" value="ECO:0007669"/>
    <property type="project" value="UniProtKB-EC"/>
</dbReference>
<dbReference type="InterPro" id="IPR033640">
    <property type="entry name" value="FAR_C"/>
</dbReference>
<evidence type="ECO:0000313" key="8">
    <source>
        <dbReference type="EMBL" id="RHY14066.1"/>
    </source>
</evidence>
<dbReference type="InterPro" id="IPR013120">
    <property type="entry name" value="FAR_NAD-bd"/>
</dbReference>
<dbReference type="InterPro" id="IPR026055">
    <property type="entry name" value="FAR"/>
</dbReference>
<comment type="similarity">
    <text evidence="1 4">Belongs to the fatty acyl-CoA reductase family.</text>
</comment>
<dbReference type="CDD" id="cd09071">
    <property type="entry name" value="FAR_C"/>
    <property type="match status" value="1"/>
</dbReference>
<dbReference type="GO" id="GO:0080019">
    <property type="term" value="F:alcohol-forming very long-chain fatty acyl-CoA reductase activity"/>
    <property type="evidence" value="ECO:0007669"/>
    <property type="project" value="InterPro"/>
</dbReference>
<dbReference type="Proteomes" id="UP000265427">
    <property type="component" value="Unassembled WGS sequence"/>
</dbReference>
<dbReference type="Pfam" id="PF01553">
    <property type="entry name" value="Acyltransferase"/>
    <property type="match status" value="1"/>
</dbReference>
<comment type="catalytic activity">
    <reaction evidence="4">
        <text>a long-chain fatty acyl-CoA + 2 NADPH + 2 H(+) = a long-chain primary fatty alcohol + 2 NADP(+) + CoA</text>
        <dbReference type="Rhea" id="RHEA:52716"/>
        <dbReference type="ChEBI" id="CHEBI:15378"/>
        <dbReference type="ChEBI" id="CHEBI:57287"/>
        <dbReference type="ChEBI" id="CHEBI:57783"/>
        <dbReference type="ChEBI" id="CHEBI:58349"/>
        <dbReference type="ChEBI" id="CHEBI:77396"/>
        <dbReference type="ChEBI" id="CHEBI:83139"/>
        <dbReference type="EC" id="1.2.1.84"/>
    </reaction>
</comment>
<dbReference type="Gene3D" id="3.40.50.720">
    <property type="entry name" value="NAD(P)-binding Rossmann-like Domain"/>
    <property type="match status" value="1"/>
</dbReference>
<evidence type="ECO:0000256" key="1">
    <source>
        <dbReference type="ARBA" id="ARBA00005928"/>
    </source>
</evidence>
<protein>
    <recommendedName>
        <fullName evidence="4">Fatty acyl-CoA reductase</fullName>
        <ecNumber evidence="4">1.2.1.84</ecNumber>
    </recommendedName>
</protein>
<dbReference type="AlphaFoldDB" id="A0A397B607"/>
<dbReference type="CDD" id="cd05236">
    <property type="entry name" value="FAR-N_SDR_e"/>
    <property type="match status" value="1"/>
</dbReference>
<keyword evidence="2 4" id="KW-0444">Lipid biosynthesis</keyword>
<name>A0A397B607_APHAT</name>
<dbReference type="InterPro" id="IPR002123">
    <property type="entry name" value="Plipid/glycerol_acylTrfase"/>
</dbReference>
<dbReference type="InterPro" id="IPR036291">
    <property type="entry name" value="NAD(P)-bd_dom_sf"/>
</dbReference>
<dbReference type="EMBL" id="QUSZ01004484">
    <property type="protein sequence ID" value="RHY14066.1"/>
    <property type="molecule type" value="Genomic_DNA"/>
</dbReference>
<feature type="domain" description="Phospholipid/glycerol acyltransferase" evidence="5">
    <location>
        <begin position="581"/>
        <end position="629"/>
    </location>
</feature>
<dbReference type="GO" id="GO:0035336">
    <property type="term" value="P:long-chain fatty-acyl-CoA metabolic process"/>
    <property type="evidence" value="ECO:0007669"/>
    <property type="project" value="TreeGrafter"/>
</dbReference>
<dbReference type="GO" id="GO:0016746">
    <property type="term" value="F:acyltransferase activity"/>
    <property type="evidence" value="ECO:0007669"/>
    <property type="project" value="InterPro"/>
</dbReference>
<dbReference type="EC" id="1.2.1.84" evidence="4"/>
<keyword evidence="4" id="KW-0560">Oxidoreductase</keyword>
<comment type="caution">
    <text evidence="8">The sequence shown here is derived from an EMBL/GenBank/DDBJ whole genome shotgun (WGS) entry which is preliminary data.</text>
</comment>
<evidence type="ECO:0000259" key="5">
    <source>
        <dbReference type="Pfam" id="PF01553"/>
    </source>
</evidence>
<evidence type="ECO:0000256" key="2">
    <source>
        <dbReference type="ARBA" id="ARBA00022516"/>
    </source>
</evidence>
<evidence type="ECO:0000256" key="4">
    <source>
        <dbReference type="RuleBase" id="RU363097"/>
    </source>
</evidence>
<dbReference type="GO" id="GO:0005777">
    <property type="term" value="C:peroxisome"/>
    <property type="evidence" value="ECO:0007669"/>
    <property type="project" value="TreeGrafter"/>
</dbReference>
<accession>A0A397B607</accession>